<dbReference type="HOGENOM" id="CLU_696705_0_0_1"/>
<reference evidence="1 2" key="1">
    <citation type="submission" date="2014-06" db="EMBL/GenBank/DDBJ databases">
        <title>Evolutionary Origins and Diversification of the Mycorrhizal Mutualists.</title>
        <authorList>
            <consortium name="DOE Joint Genome Institute"/>
            <consortium name="Mycorrhizal Genomics Consortium"/>
            <person name="Kohler A."/>
            <person name="Kuo A."/>
            <person name="Nagy L.G."/>
            <person name="Floudas D."/>
            <person name="Copeland A."/>
            <person name="Barry K.W."/>
            <person name="Cichocki N."/>
            <person name="Veneault-Fourrey C."/>
            <person name="LaButti K."/>
            <person name="Lindquist E.A."/>
            <person name="Lipzen A."/>
            <person name="Lundell T."/>
            <person name="Morin E."/>
            <person name="Murat C."/>
            <person name="Riley R."/>
            <person name="Ohm R."/>
            <person name="Sun H."/>
            <person name="Tunlid A."/>
            <person name="Henrissat B."/>
            <person name="Grigoriev I.V."/>
            <person name="Hibbett D.S."/>
            <person name="Martin F."/>
        </authorList>
    </citation>
    <scope>NUCLEOTIDE SEQUENCE [LARGE SCALE GENOMIC DNA]</scope>
    <source>
        <strain evidence="1 2">SS14</strain>
    </source>
</reference>
<dbReference type="EMBL" id="KN837428">
    <property type="protein sequence ID" value="KIJ25204.1"/>
    <property type="molecule type" value="Genomic_DNA"/>
</dbReference>
<evidence type="ECO:0000313" key="1">
    <source>
        <dbReference type="EMBL" id="KIJ25204.1"/>
    </source>
</evidence>
<keyword evidence="2" id="KW-1185">Reference proteome</keyword>
<dbReference type="AlphaFoldDB" id="A0A0C9TTL0"/>
<dbReference type="SUPFAM" id="SSF52047">
    <property type="entry name" value="RNI-like"/>
    <property type="match status" value="1"/>
</dbReference>
<proteinExistence type="predicted"/>
<dbReference type="Proteomes" id="UP000054279">
    <property type="component" value="Unassembled WGS sequence"/>
</dbReference>
<evidence type="ECO:0000313" key="2">
    <source>
        <dbReference type="Proteomes" id="UP000054279"/>
    </source>
</evidence>
<protein>
    <submittedName>
        <fullName evidence="1">Uncharacterized protein</fullName>
    </submittedName>
</protein>
<sequence>MPTQRPNTLPAITAITTLTKHPRLHSTVKALQLIGHIDTVVLSRRMTGRTSDIVEADEVRDRLISTLPRLCSLRSITLNAISLTSGLCTTLFYLPQLEHLALVDCRAPIPPTSIFRDRPHETKLVHVEMSFGSWTDTHTELELISAFAYGPKLQTLTTDQSQVLTSLLNHEVRSKLSHVHLHRLGEKDAGLVMEFLRSQRCSELNVLDVEDCEFPEWIESGVALPTFPHLRTYIGSPKLASLFMSSASTLQHVSLRNATILDDDVAASLAYLASTERLQSLDLQIPSQQFIDGTIWNTFKGASSTLRELRIHHNTPVESLQRIVIPICLSILPAMTCLEKLALLPTVLLTDCGWHTSAIRDIARRQPALQEISLSLNHVWLRLASTEWREFRIDDI</sequence>
<dbReference type="OrthoDB" id="3238099at2759"/>
<gene>
    <name evidence="1" type="ORF">M422DRAFT_273874</name>
</gene>
<name>A0A0C9TTL0_SPHS4</name>
<dbReference type="InterPro" id="IPR032675">
    <property type="entry name" value="LRR_dom_sf"/>
</dbReference>
<dbReference type="Gene3D" id="3.80.10.10">
    <property type="entry name" value="Ribonuclease Inhibitor"/>
    <property type="match status" value="1"/>
</dbReference>
<organism evidence="1 2">
    <name type="scientific">Sphaerobolus stellatus (strain SS14)</name>
    <dbReference type="NCBI Taxonomy" id="990650"/>
    <lineage>
        <taxon>Eukaryota</taxon>
        <taxon>Fungi</taxon>
        <taxon>Dikarya</taxon>
        <taxon>Basidiomycota</taxon>
        <taxon>Agaricomycotina</taxon>
        <taxon>Agaricomycetes</taxon>
        <taxon>Phallomycetidae</taxon>
        <taxon>Geastrales</taxon>
        <taxon>Sphaerobolaceae</taxon>
        <taxon>Sphaerobolus</taxon>
    </lineage>
</organism>
<accession>A0A0C9TTL0</accession>